<proteinExistence type="predicted"/>
<sequence>MLFYEARTLSLLLFGACNIKVQTGLDSIVILTSSWHGLTVFLDRTKTQHCVSMLAHDQLQMKALL</sequence>
<reference evidence="1" key="1">
    <citation type="submission" date="2021-01" db="EMBL/GenBank/DDBJ databases">
        <authorList>
            <person name="Lovell J.T."/>
            <person name="Bentley N."/>
            <person name="Bhattarai G."/>
            <person name="Jenkins J.W."/>
            <person name="Sreedasyam A."/>
            <person name="Alarcon Y."/>
            <person name="Bock C."/>
            <person name="Boston L."/>
            <person name="Carlson J."/>
            <person name="Cervantes K."/>
            <person name="Clermont K."/>
            <person name="Krom N."/>
            <person name="Kubenka K."/>
            <person name="Mamidi S."/>
            <person name="Mattison C."/>
            <person name="Monteros M."/>
            <person name="Pisani C."/>
            <person name="Plott C."/>
            <person name="Rajasekar S."/>
            <person name="Rhein H.S."/>
            <person name="Rohla C."/>
            <person name="Song M."/>
            <person name="Hilaire R.S."/>
            <person name="Shu S."/>
            <person name="Wells L."/>
            <person name="Wang X."/>
            <person name="Webber J."/>
            <person name="Heerema R.J."/>
            <person name="Klein P."/>
            <person name="Conner P."/>
            <person name="Grauke L."/>
            <person name="Grimwood J."/>
            <person name="Schmutz J."/>
            <person name="Randall J.J."/>
        </authorList>
    </citation>
    <scope>NUCLEOTIDE SEQUENCE</scope>
    <source>
        <tissue evidence="1">Leaf</tissue>
    </source>
</reference>
<evidence type="ECO:0000313" key="2">
    <source>
        <dbReference type="Proteomes" id="UP000811246"/>
    </source>
</evidence>
<dbReference type="EMBL" id="CM031837">
    <property type="protein sequence ID" value="KAG6683052.1"/>
    <property type="molecule type" value="Genomic_DNA"/>
</dbReference>
<accession>A0A922DET3</accession>
<protein>
    <submittedName>
        <fullName evidence="1">Uncharacterized protein</fullName>
    </submittedName>
</protein>
<organism evidence="1 2">
    <name type="scientific">Carya illinoinensis</name>
    <name type="common">Pecan</name>
    <dbReference type="NCBI Taxonomy" id="32201"/>
    <lineage>
        <taxon>Eukaryota</taxon>
        <taxon>Viridiplantae</taxon>
        <taxon>Streptophyta</taxon>
        <taxon>Embryophyta</taxon>
        <taxon>Tracheophyta</taxon>
        <taxon>Spermatophyta</taxon>
        <taxon>Magnoliopsida</taxon>
        <taxon>eudicotyledons</taxon>
        <taxon>Gunneridae</taxon>
        <taxon>Pentapetalae</taxon>
        <taxon>rosids</taxon>
        <taxon>fabids</taxon>
        <taxon>Fagales</taxon>
        <taxon>Juglandaceae</taxon>
        <taxon>Carya</taxon>
    </lineage>
</organism>
<evidence type="ECO:0000313" key="1">
    <source>
        <dbReference type="EMBL" id="KAG6683052.1"/>
    </source>
</evidence>
<dbReference type="Proteomes" id="UP000811246">
    <property type="component" value="Chromosome 13"/>
</dbReference>
<dbReference type="AlphaFoldDB" id="A0A922DET3"/>
<name>A0A922DET3_CARIL</name>
<gene>
    <name evidence="1" type="ORF">I3842_13G173400</name>
</gene>
<comment type="caution">
    <text evidence="1">The sequence shown here is derived from an EMBL/GenBank/DDBJ whole genome shotgun (WGS) entry which is preliminary data.</text>
</comment>